<reference evidence="2" key="1">
    <citation type="journal article" date="2019" name="Int. J. Syst. Evol. Microbiol.">
        <title>The Global Catalogue of Microorganisms (GCM) 10K type strain sequencing project: providing services to taxonomists for standard genome sequencing and annotation.</title>
        <authorList>
            <consortium name="The Broad Institute Genomics Platform"/>
            <consortium name="The Broad Institute Genome Sequencing Center for Infectious Disease"/>
            <person name="Wu L."/>
            <person name="Ma J."/>
        </authorList>
    </citation>
    <scope>NUCLEOTIDE SEQUENCE [LARGE SCALE GENOMIC DNA]</scope>
    <source>
        <strain evidence="2">JCM 30774</strain>
    </source>
</reference>
<comment type="caution">
    <text evidence="1">The sequence shown here is derived from an EMBL/GenBank/DDBJ whole genome shotgun (WGS) entry which is preliminary data.</text>
</comment>
<evidence type="ECO:0000313" key="2">
    <source>
        <dbReference type="Proteomes" id="UP001597059"/>
    </source>
</evidence>
<evidence type="ECO:0000313" key="1">
    <source>
        <dbReference type="EMBL" id="MFD1383035.1"/>
    </source>
</evidence>
<proteinExistence type="predicted"/>
<dbReference type="EMBL" id="JBHTMN010000007">
    <property type="protein sequence ID" value="MFD1383035.1"/>
    <property type="molecule type" value="Genomic_DNA"/>
</dbReference>
<organism evidence="1 2">
    <name type="scientific">Rhodanobacter aciditrophus</name>
    <dbReference type="NCBI Taxonomy" id="1623218"/>
    <lineage>
        <taxon>Bacteria</taxon>
        <taxon>Pseudomonadati</taxon>
        <taxon>Pseudomonadota</taxon>
        <taxon>Gammaproteobacteria</taxon>
        <taxon>Lysobacterales</taxon>
        <taxon>Rhodanobacteraceae</taxon>
        <taxon>Rhodanobacter</taxon>
    </lineage>
</organism>
<gene>
    <name evidence="1" type="ORF">ACFQ45_06640</name>
</gene>
<keyword evidence="2" id="KW-1185">Reference proteome</keyword>
<dbReference type="Proteomes" id="UP001597059">
    <property type="component" value="Unassembled WGS sequence"/>
</dbReference>
<protein>
    <submittedName>
        <fullName evidence="1">Uncharacterized protein</fullName>
    </submittedName>
</protein>
<sequence length="362" mass="41327">MIEKASIRFHKVKSCGLYREKARNPEMGSFTEIVNNIYNWSNSGGRLIQNTCTYEVSEDSDMDFLETYLVSMKHDPNSGDYFLAMWNRTHDSGDSVYALDPSATIDNINEKALHRGNLPSRSIPGYATYFWLMPSQNTIATITFGTPRTGMKSFSYWLESFIKTESRYVRFDENDQFLGYAVGNNQPNIELVPRFTRTLHKNPAKRDLIIRSRAQIRGVIRRINLDRAQPVHEGTVDKLLGLIGIANQNEHMPHEIPLTYELNYTPSEGELNRIIANYEAGQDNGSWEDVGFKFPKNNVFGADEKEWLSKSYSKGKISIDVEWVVVGQLLNMINLKDSINSRREELIALLPAREVNVSPQVA</sequence>
<name>A0ABW4B363_9GAMM</name>
<accession>A0ABW4B363</accession>
<dbReference type="RefSeq" id="WP_377366212.1">
    <property type="nucleotide sequence ID" value="NZ_JBHTMN010000007.1"/>
</dbReference>